<dbReference type="AlphaFoldDB" id="A0A7V5NWF4"/>
<dbReference type="PANTHER" id="PTHR43428:SF1">
    <property type="entry name" value="ARSENATE REDUCTASE"/>
    <property type="match status" value="1"/>
</dbReference>
<dbReference type="InterPro" id="IPR036196">
    <property type="entry name" value="Ptyr_pPase_sf"/>
</dbReference>
<feature type="domain" description="Phosphotyrosine protein phosphatase I" evidence="2">
    <location>
        <begin position="5"/>
        <end position="138"/>
    </location>
</feature>
<dbReference type="EMBL" id="DROP01000081">
    <property type="protein sequence ID" value="HHI88541.1"/>
    <property type="molecule type" value="Genomic_DNA"/>
</dbReference>
<dbReference type="InterPro" id="IPR023485">
    <property type="entry name" value="Ptyr_pPase"/>
</dbReference>
<dbReference type="Gene3D" id="3.40.50.2300">
    <property type="match status" value="1"/>
</dbReference>
<dbReference type="SUPFAM" id="SSF52788">
    <property type="entry name" value="Phosphotyrosine protein phosphatases I"/>
    <property type="match status" value="1"/>
</dbReference>
<keyword evidence="1" id="KW-0059">Arsenical resistance</keyword>
<organism evidence="3">
    <name type="scientific">Hellea balneolensis</name>
    <dbReference type="NCBI Taxonomy" id="287478"/>
    <lineage>
        <taxon>Bacteria</taxon>
        <taxon>Pseudomonadati</taxon>
        <taxon>Pseudomonadota</taxon>
        <taxon>Alphaproteobacteria</taxon>
        <taxon>Maricaulales</taxon>
        <taxon>Robiginitomaculaceae</taxon>
        <taxon>Hellea</taxon>
    </lineage>
</organism>
<sequence length="138" mass="15114">MTDKTKILFLCVANSARSQMAEGLARQILADKAEVMSAGSRPTCVNPYAVKVMDEIGIDISAHKSKSVDDLNAADFDIVVTLCSDEVCPVLSGRTKRLHWPVADPDSKDESLSEAVMLARFRTARDLIADKIEALKYQ</sequence>
<evidence type="ECO:0000256" key="1">
    <source>
        <dbReference type="ARBA" id="ARBA00022849"/>
    </source>
</evidence>
<dbReference type="CDD" id="cd16345">
    <property type="entry name" value="LMWP_ArsC"/>
    <property type="match status" value="1"/>
</dbReference>
<evidence type="ECO:0000259" key="2">
    <source>
        <dbReference type="SMART" id="SM00226"/>
    </source>
</evidence>
<comment type="caution">
    <text evidence="3">The sequence shown here is derived from an EMBL/GenBank/DDBJ whole genome shotgun (WGS) entry which is preliminary data.</text>
</comment>
<dbReference type="GO" id="GO:0046685">
    <property type="term" value="P:response to arsenic-containing substance"/>
    <property type="evidence" value="ECO:0007669"/>
    <property type="project" value="UniProtKB-KW"/>
</dbReference>
<dbReference type="Pfam" id="PF01451">
    <property type="entry name" value="LMWPc"/>
    <property type="match status" value="1"/>
</dbReference>
<evidence type="ECO:0000313" key="3">
    <source>
        <dbReference type="EMBL" id="HHI88541.1"/>
    </source>
</evidence>
<protein>
    <submittedName>
        <fullName evidence="3">Arsenate reductase ArsC</fullName>
    </submittedName>
</protein>
<proteinExistence type="predicted"/>
<dbReference type="PANTHER" id="PTHR43428">
    <property type="entry name" value="ARSENATE REDUCTASE"/>
    <property type="match status" value="1"/>
</dbReference>
<gene>
    <name evidence="3" type="ORF">ENK01_01190</name>
</gene>
<dbReference type="Proteomes" id="UP000885806">
    <property type="component" value="Unassembled WGS sequence"/>
</dbReference>
<accession>A0A7V5NWF4</accession>
<dbReference type="SMART" id="SM00226">
    <property type="entry name" value="LMWPc"/>
    <property type="match status" value="1"/>
</dbReference>
<name>A0A7V5NWF4_9PROT</name>
<reference evidence="3" key="1">
    <citation type="journal article" date="2020" name="mSystems">
        <title>Genome- and Community-Level Interaction Insights into Carbon Utilization and Element Cycling Functions of Hydrothermarchaeota in Hydrothermal Sediment.</title>
        <authorList>
            <person name="Zhou Z."/>
            <person name="Liu Y."/>
            <person name="Xu W."/>
            <person name="Pan J."/>
            <person name="Luo Z.H."/>
            <person name="Li M."/>
        </authorList>
    </citation>
    <scope>NUCLEOTIDE SEQUENCE [LARGE SCALE GENOMIC DNA]</scope>
    <source>
        <strain evidence="3">HyVt-538</strain>
    </source>
</reference>
<feature type="non-terminal residue" evidence="3">
    <location>
        <position position="138"/>
    </location>
</feature>